<dbReference type="Proteomes" id="UP000678317">
    <property type="component" value="Unassembled WGS sequence"/>
</dbReference>
<evidence type="ECO:0000256" key="1">
    <source>
        <dbReference type="SAM" id="Phobius"/>
    </source>
</evidence>
<proteinExistence type="predicted"/>
<keyword evidence="1" id="KW-1133">Transmembrane helix</keyword>
<gene>
    <name evidence="2" type="ORF">J4035_18445</name>
</gene>
<organism evidence="2 3">
    <name type="scientific">Cellulomonas fengjieae</name>
    <dbReference type="NCBI Taxonomy" id="2819978"/>
    <lineage>
        <taxon>Bacteria</taxon>
        <taxon>Bacillati</taxon>
        <taxon>Actinomycetota</taxon>
        <taxon>Actinomycetes</taxon>
        <taxon>Micrococcales</taxon>
        <taxon>Cellulomonadaceae</taxon>
        <taxon>Cellulomonas</taxon>
    </lineage>
</organism>
<dbReference type="EMBL" id="JAGFBM010000010">
    <property type="protein sequence ID" value="MBO3086628.1"/>
    <property type="molecule type" value="Genomic_DNA"/>
</dbReference>
<evidence type="ECO:0000313" key="2">
    <source>
        <dbReference type="EMBL" id="MBO3086628.1"/>
    </source>
</evidence>
<comment type="caution">
    <text evidence="2">The sequence shown here is derived from an EMBL/GenBank/DDBJ whole genome shotgun (WGS) entry which is preliminary data.</text>
</comment>
<keyword evidence="3" id="KW-1185">Reference proteome</keyword>
<feature type="transmembrane region" description="Helical" evidence="1">
    <location>
        <begin position="21"/>
        <end position="39"/>
    </location>
</feature>
<sequence length="75" mass="7859">MNGADWFDFGMGALPRKVAKLVIAALVLIPGGGFAAWYVNEKAAGIEEMVQDYLDHLVATLSMPSVAPVSPAATP</sequence>
<protein>
    <submittedName>
        <fullName evidence="2">Uncharacterized protein</fullName>
    </submittedName>
</protein>
<dbReference type="RefSeq" id="WP_208290572.1">
    <property type="nucleotide sequence ID" value="NZ_CP074404.1"/>
</dbReference>
<name>A0ABS3SLM0_9CELL</name>
<reference evidence="2 3" key="1">
    <citation type="submission" date="2021-03" db="EMBL/GenBank/DDBJ databases">
        <title>novel species in genus Cellulomonas.</title>
        <authorList>
            <person name="Zhang G."/>
        </authorList>
    </citation>
    <scope>NUCLEOTIDE SEQUENCE [LARGE SCALE GENOMIC DNA]</scope>
    <source>
        <strain evidence="3">zg-ZUI188</strain>
    </source>
</reference>
<keyword evidence="1" id="KW-0472">Membrane</keyword>
<evidence type="ECO:0000313" key="3">
    <source>
        <dbReference type="Proteomes" id="UP000678317"/>
    </source>
</evidence>
<accession>A0ABS3SLM0</accession>
<keyword evidence="1" id="KW-0812">Transmembrane</keyword>